<dbReference type="AlphaFoldDB" id="A0A419R621"/>
<comment type="caution">
    <text evidence="2">The sequence shown here is derived from an EMBL/GenBank/DDBJ whole genome shotgun (WGS) entry which is preliminary data.</text>
</comment>
<proteinExistence type="predicted"/>
<gene>
    <name evidence="2" type="ORF">D6858_00970</name>
</gene>
<evidence type="ECO:0000313" key="3">
    <source>
        <dbReference type="Proteomes" id="UP000284322"/>
    </source>
</evidence>
<reference evidence="2 3" key="1">
    <citation type="submission" date="2018-09" db="EMBL/GenBank/DDBJ databases">
        <title>Altererythrobacter sp.Ery1 and Ery12, the genome sequencing of novel strains in genus Alterythrobacter.</title>
        <authorList>
            <person name="Cheng H."/>
            <person name="Wu Y.-H."/>
            <person name="Fang C."/>
            <person name="Xu X.-W."/>
        </authorList>
    </citation>
    <scope>NUCLEOTIDE SEQUENCE [LARGE SCALE GENOMIC DNA]</scope>
    <source>
        <strain evidence="2 3">Ery12</strain>
    </source>
</reference>
<evidence type="ECO:0008006" key="4">
    <source>
        <dbReference type="Google" id="ProtNLM"/>
    </source>
</evidence>
<accession>A0A419R621</accession>
<dbReference type="OrthoDB" id="7201546at2"/>
<dbReference type="PROSITE" id="PS51257">
    <property type="entry name" value="PROKAR_LIPOPROTEIN"/>
    <property type="match status" value="1"/>
</dbReference>
<sequence length="223" mass="23641">MRARVALVAVLTLAIAGCASGPNGPRKLKPVANPSAVVATELAFARAAQEDGQWSAFRKYADKSAIMLRESGPVNARSWLAGKADPAQPVSWEPLAIWSSCDGSLAVSKYAFTDPTDGTSGEGYTVWKRDRPDRYRYLFDMGYAAPRAEAPEMIRADVAECKAAPAAPASGAVGQSDDGSLAWSYSFENGVRSLRVWTSGKAGPKLAIDQSVPAGDRSNRTGN</sequence>
<evidence type="ECO:0000313" key="2">
    <source>
        <dbReference type="EMBL" id="RJX71234.1"/>
    </source>
</evidence>
<name>A0A419R621_9SPHN</name>
<keyword evidence="1" id="KW-0732">Signal</keyword>
<dbReference type="RefSeq" id="WP_120106244.1">
    <property type="nucleotide sequence ID" value="NZ_RAHJ01000003.1"/>
</dbReference>
<organism evidence="2 3">
    <name type="scientific">Tsuneonella suprasediminis</name>
    <dbReference type="NCBI Taxonomy" id="2306996"/>
    <lineage>
        <taxon>Bacteria</taxon>
        <taxon>Pseudomonadati</taxon>
        <taxon>Pseudomonadota</taxon>
        <taxon>Alphaproteobacteria</taxon>
        <taxon>Sphingomonadales</taxon>
        <taxon>Erythrobacteraceae</taxon>
        <taxon>Tsuneonella</taxon>
    </lineage>
</organism>
<feature type="signal peptide" evidence="1">
    <location>
        <begin position="1"/>
        <end position="21"/>
    </location>
</feature>
<evidence type="ECO:0000256" key="1">
    <source>
        <dbReference type="SAM" id="SignalP"/>
    </source>
</evidence>
<dbReference type="Proteomes" id="UP000284322">
    <property type="component" value="Unassembled WGS sequence"/>
</dbReference>
<feature type="chain" id="PRO_5019574972" description="Lipoprotein" evidence="1">
    <location>
        <begin position="22"/>
        <end position="223"/>
    </location>
</feature>
<protein>
    <recommendedName>
        <fullName evidence="4">Lipoprotein</fullName>
    </recommendedName>
</protein>
<keyword evidence="3" id="KW-1185">Reference proteome</keyword>
<dbReference type="EMBL" id="RAHJ01000003">
    <property type="protein sequence ID" value="RJX71234.1"/>
    <property type="molecule type" value="Genomic_DNA"/>
</dbReference>